<name>A0ABV9HVV2_9FLAO</name>
<reference evidence="3" key="1">
    <citation type="journal article" date="2019" name="Int. J. Syst. Evol. Microbiol.">
        <title>The Global Catalogue of Microorganisms (GCM) 10K type strain sequencing project: providing services to taxonomists for standard genome sequencing and annotation.</title>
        <authorList>
            <consortium name="The Broad Institute Genomics Platform"/>
            <consortium name="The Broad Institute Genome Sequencing Center for Infectious Disease"/>
            <person name="Wu L."/>
            <person name="Ma J."/>
        </authorList>
    </citation>
    <scope>NUCLEOTIDE SEQUENCE [LARGE SCALE GENOMIC DNA]</scope>
    <source>
        <strain evidence="3">YJ-61-S</strain>
    </source>
</reference>
<sequence>MKKLTRPIFLIITGIALGLITYYSILEVVYSSIQSRMLESNFLSQTFEKDPSLSGVLQSERRLSDMKKGQYPVLTWRLLRAANVIKDDVPTTDVSSRISKYFNSSISNSKDIRNSTSLDVLIEVLQSIGKSQNGIDSIAKNEVKKYIVQTLSEKNNALENYDAYLQNAPGGETYQAIDESSIGVNHAVLNRLFYHYGADEVFAEVPNSIPNSTLEPQEEYKQIKDLCFQILLSVSDDQKVKNAVQVKEWIKGIEQVVMICLFFVAIIILIIKSKFADQLNLDNKTARSYYNFYNWIFSSLTAIGFIGTIRGLSNALSDADIIFRSGSGLDQAISISSITETLGVAFSTTLIALVLTLLLSLAKLGIDPTNQLKLD</sequence>
<dbReference type="RefSeq" id="WP_379977348.1">
    <property type="nucleotide sequence ID" value="NZ_JBHSFV010000002.1"/>
</dbReference>
<feature type="transmembrane region" description="Helical" evidence="1">
    <location>
        <begin position="292"/>
        <end position="312"/>
    </location>
</feature>
<feature type="transmembrane region" description="Helical" evidence="1">
    <location>
        <begin position="249"/>
        <end position="271"/>
    </location>
</feature>
<protein>
    <recommendedName>
        <fullName evidence="4">ABC transporter permease</fullName>
    </recommendedName>
</protein>
<keyword evidence="3" id="KW-1185">Reference proteome</keyword>
<dbReference type="Proteomes" id="UP001596043">
    <property type="component" value="Unassembled WGS sequence"/>
</dbReference>
<evidence type="ECO:0000313" key="2">
    <source>
        <dbReference type="EMBL" id="MFC4633155.1"/>
    </source>
</evidence>
<gene>
    <name evidence="2" type="ORF">ACFO3O_04510</name>
</gene>
<organism evidence="2 3">
    <name type="scientific">Dokdonia ponticola</name>
    <dbReference type="NCBI Taxonomy" id="2041041"/>
    <lineage>
        <taxon>Bacteria</taxon>
        <taxon>Pseudomonadati</taxon>
        <taxon>Bacteroidota</taxon>
        <taxon>Flavobacteriia</taxon>
        <taxon>Flavobacteriales</taxon>
        <taxon>Flavobacteriaceae</taxon>
        <taxon>Dokdonia</taxon>
    </lineage>
</organism>
<comment type="caution">
    <text evidence="2">The sequence shown here is derived from an EMBL/GenBank/DDBJ whole genome shotgun (WGS) entry which is preliminary data.</text>
</comment>
<evidence type="ECO:0000256" key="1">
    <source>
        <dbReference type="SAM" id="Phobius"/>
    </source>
</evidence>
<proteinExistence type="predicted"/>
<accession>A0ABV9HVV2</accession>
<keyword evidence="1" id="KW-0812">Transmembrane</keyword>
<evidence type="ECO:0008006" key="4">
    <source>
        <dbReference type="Google" id="ProtNLM"/>
    </source>
</evidence>
<keyword evidence="1" id="KW-0472">Membrane</keyword>
<keyword evidence="1" id="KW-1133">Transmembrane helix</keyword>
<evidence type="ECO:0000313" key="3">
    <source>
        <dbReference type="Proteomes" id="UP001596043"/>
    </source>
</evidence>
<feature type="transmembrane region" description="Helical" evidence="1">
    <location>
        <begin position="332"/>
        <end position="359"/>
    </location>
</feature>
<dbReference type="EMBL" id="JBHSFV010000002">
    <property type="protein sequence ID" value="MFC4633155.1"/>
    <property type="molecule type" value="Genomic_DNA"/>
</dbReference>
<feature type="transmembrane region" description="Helical" evidence="1">
    <location>
        <begin position="7"/>
        <end position="26"/>
    </location>
</feature>